<proteinExistence type="inferred from homology"/>
<dbReference type="InterPro" id="IPR002018">
    <property type="entry name" value="CarbesteraseB"/>
</dbReference>
<sequence>MKKIALLLVMPFAFAGAVMAQTLVKISNGQLEGVHEKSGVISFKGIPFAQPPIGDLRWKDPQPVAGWTGIRKCDTFGYNPMQKKVFGDMGFRSPGMSEDCLYLNVWVPAKKTREKMPVLVYFYGGGFVAGDGSEARYDGESMAKRGIISLTVNYRLGVFGFLAHPELSKESPHQSSGNYALMDQNAALRWVQANIAAFGGDPKRVTIAGESAGSIAVSAQMASPLSKNLIAGAIGESGAMIKPTLPAIPLTDAEANGIKFADKAGATTLAALRAMPASELLEIASKQGMPPTSSPVVDGYFLTKIPADVFAEGQQAKVPLLAGWNSAEIPYQAVMYGLPPTPENYLKQLKMFYGEKADEVLKLYPGATEEEVIKSATELASDRFISYSTWKWAELHAQTSGRPVYRYLFSRPRPAMTAKMGNAKPGLAGGITAGDGKPEPPKGPQPYNGAAHASEIEYAMGNLATNETYQWGPHDYKVSNVMETYFANFIKTGNPNGVGVPKWTPNTRGGAVSFINIDVTTILEQEGPQLRGRYVFLDKEYLK</sequence>
<gene>
    <name evidence="5" type="ORF">E2R66_05365</name>
</gene>
<reference evidence="5 6" key="1">
    <citation type="journal article" date="2017" name="Int. J. Syst. Evol. Microbiol.">
        <title>Mucilaginibacterpsychrotolerans sp. nov., isolated from peatlands.</title>
        <authorList>
            <person name="Deng Y."/>
            <person name="Shen L."/>
            <person name="Xu B."/>
            <person name="Liu Y."/>
            <person name="Gu Z."/>
            <person name="Liu H."/>
            <person name="Zhou Y."/>
        </authorList>
    </citation>
    <scope>NUCLEOTIDE SEQUENCE [LARGE SCALE GENOMIC DNA]</scope>
    <source>
        <strain evidence="5 6">NH7-4</strain>
    </source>
</reference>
<dbReference type="InterPro" id="IPR029058">
    <property type="entry name" value="AB_hydrolase_fold"/>
</dbReference>
<dbReference type="PROSITE" id="PS00941">
    <property type="entry name" value="CARBOXYLESTERASE_B_2"/>
    <property type="match status" value="1"/>
</dbReference>
<feature type="domain" description="Carboxylesterase type B" evidence="4">
    <location>
        <begin position="21"/>
        <end position="506"/>
    </location>
</feature>
<dbReference type="PANTHER" id="PTHR11559">
    <property type="entry name" value="CARBOXYLESTERASE"/>
    <property type="match status" value="1"/>
</dbReference>
<dbReference type="RefSeq" id="WP_133227407.1">
    <property type="nucleotide sequence ID" value="NZ_SOZE01000003.1"/>
</dbReference>
<dbReference type="InterPro" id="IPR050309">
    <property type="entry name" value="Type-B_Carboxylest/Lipase"/>
</dbReference>
<evidence type="ECO:0000256" key="3">
    <source>
        <dbReference type="RuleBase" id="RU361235"/>
    </source>
</evidence>
<dbReference type="PROSITE" id="PS00122">
    <property type="entry name" value="CARBOXYLESTERASE_B_1"/>
    <property type="match status" value="1"/>
</dbReference>
<dbReference type="GO" id="GO:0016787">
    <property type="term" value="F:hydrolase activity"/>
    <property type="evidence" value="ECO:0007669"/>
    <property type="project" value="UniProtKB-KW"/>
</dbReference>
<evidence type="ECO:0000313" key="6">
    <source>
        <dbReference type="Proteomes" id="UP000297540"/>
    </source>
</evidence>
<dbReference type="SUPFAM" id="SSF53474">
    <property type="entry name" value="alpha/beta-Hydrolases"/>
    <property type="match status" value="1"/>
</dbReference>
<dbReference type="Proteomes" id="UP000297540">
    <property type="component" value="Unassembled WGS sequence"/>
</dbReference>
<evidence type="ECO:0000313" key="5">
    <source>
        <dbReference type="EMBL" id="TFF39794.1"/>
    </source>
</evidence>
<evidence type="ECO:0000259" key="4">
    <source>
        <dbReference type="Pfam" id="PF00135"/>
    </source>
</evidence>
<dbReference type="OrthoDB" id="9775851at2"/>
<keyword evidence="2 3" id="KW-0378">Hydrolase</keyword>
<keyword evidence="6" id="KW-1185">Reference proteome</keyword>
<dbReference type="InterPro" id="IPR019819">
    <property type="entry name" value="Carboxylesterase_B_CS"/>
</dbReference>
<dbReference type="Pfam" id="PF00135">
    <property type="entry name" value="COesterase"/>
    <property type="match status" value="1"/>
</dbReference>
<dbReference type="AlphaFoldDB" id="A0A4Y8SN00"/>
<accession>A0A4Y8SN00</accession>
<evidence type="ECO:0000256" key="2">
    <source>
        <dbReference type="ARBA" id="ARBA00022801"/>
    </source>
</evidence>
<dbReference type="Gene3D" id="3.40.50.1820">
    <property type="entry name" value="alpha/beta hydrolase"/>
    <property type="match status" value="1"/>
</dbReference>
<keyword evidence="3" id="KW-0732">Signal</keyword>
<organism evidence="5 6">
    <name type="scientific">Mucilaginibacter psychrotolerans</name>
    <dbReference type="NCBI Taxonomy" id="1524096"/>
    <lineage>
        <taxon>Bacteria</taxon>
        <taxon>Pseudomonadati</taxon>
        <taxon>Bacteroidota</taxon>
        <taxon>Sphingobacteriia</taxon>
        <taxon>Sphingobacteriales</taxon>
        <taxon>Sphingobacteriaceae</taxon>
        <taxon>Mucilaginibacter</taxon>
    </lineage>
</organism>
<feature type="chain" id="PRO_5021513114" description="Carboxylic ester hydrolase" evidence="3">
    <location>
        <begin position="21"/>
        <end position="543"/>
    </location>
</feature>
<dbReference type="EMBL" id="SOZE01000003">
    <property type="protein sequence ID" value="TFF39794.1"/>
    <property type="molecule type" value="Genomic_DNA"/>
</dbReference>
<dbReference type="InterPro" id="IPR019826">
    <property type="entry name" value="Carboxylesterase_B_AS"/>
</dbReference>
<dbReference type="EC" id="3.1.1.-" evidence="3"/>
<protein>
    <recommendedName>
        <fullName evidence="3">Carboxylic ester hydrolase</fullName>
        <ecNumber evidence="3">3.1.1.-</ecNumber>
    </recommendedName>
</protein>
<comment type="similarity">
    <text evidence="1 3">Belongs to the type-B carboxylesterase/lipase family.</text>
</comment>
<evidence type="ECO:0000256" key="1">
    <source>
        <dbReference type="ARBA" id="ARBA00005964"/>
    </source>
</evidence>
<feature type="signal peptide" evidence="3">
    <location>
        <begin position="1"/>
        <end position="20"/>
    </location>
</feature>
<comment type="caution">
    <text evidence="5">The sequence shown here is derived from an EMBL/GenBank/DDBJ whole genome shotgun (WGS) entry which is preliminary data.</text>
</comment>
<name>A0A4Y8SN00_9SPHI</name>